<dbReference type="Proteomes" id="UP001060336">
    <property type="component" value="Chromosome"/>
</dbReference>
<dbReference type="Gene3D" id="3.30.450.150">
    <property type="entry name" value="Haem-degrading domain"/>
    <property type="match status" value="1"/>
</dbReference>
<organism evidence="1 2">
    <name type="scientific">Nisaea acidiphila</name>
    <dbReference type="NCBI Taxonomy" id="1862145"/>
    <lineage>
        <taxon>Bacteria</taxon>
        <taxon>Pseudomonadati</taxon>
        <taxon>Pseudomonadota</taxon>
        <taxon>Alphaproteobacteria</taxon>
        <taxon>Rhodospirillales</taxon>
        <taxon>Thalassobaculaceae</taxon>
        <taxon>Nisaea</taxon>
    </lineage>
</organism>
<dbReference type="PANTHER" id="PTHR34309">
    <property type="entry name" value="SLR1406 PROTEIN"/>
    <property type="match status" value="1"/>
</dbReference>
<dbReference type="RefSeq" id="WP_257768767.1">
    <property type="nucleotide sequence ID" value="NZ_CP102480.1"/>
</dbReference>
<dbReference type="Pfam" id="PF03928">
    <property type="entry name" value="HbpS-like"/>
    <property type="match status" value="1"/>
</dbReference>
<dbReference type="AlphaFoldDB" id="A0A9J7ARP4"/>
<proteinExistence type="predicted"/>
<accession>A0A9J7ARP4</accession>
<gene>
    <name evidence="1" type="ORF">NUH88_21130</name>
</gene>
<reference evidence="1" key="1">
    <citation type="submission" date="2022-08" db="EMBL/GenBank/DDBJ databases">
        <title>Nisaea acidiphila sp. nov., isolated from a marine algal debris and emended description of the genus Nisaea Urios et al. 2008.</title>
        <authorList>
            <person name="Kwon K."/>
        </authorList>
    </citation>
    <scope>NUCLEOTIDE SEQUENCE</scope>
    <source>
        <strain evidence="1">MEBiC11861</strain>
    </source>
</reference>
<dbReference type="InterPro" id="IPR005624">
    <property type="entry name" value="PduO/GlcC-like"/>
</dbReference>
<sequence>MAGNFPLKVSLPLAKAEIIADEALRVATEEGMMPMTVVVLDAGGHPVCIKRQDGSGIGRIEIATAKAWGGLGFGESSRNLGGRLKERLGFQVAAAAAFDGKMAAVPGGAMIMEDGAIIGAVGVSGDLSEKDEYCACKGIQKAGYASEPAELDESWR</sequence>
<dbReference type="InterPro" id="IPR038084">
    <property type="entry name" value="PduO/GlcC-like_sf"/>
</dbReference>
<keyword evidence="2" id="KW-1185">Reference proteome</keyword>
<dbReference type="EMBL" id="CP102480">
    <property type="protein sequence ID" value="UUX49878.1"/>
    <property type="molecule type" value="Genomic_DNA"/>
</dbReference>
<dbReference type="KEGG" id="naci:NUH88_21130"/>
<dbReference type="SUPFAM" id="SSF143744">
    <property type="entry name" value="GlcG-like"/>
    <property type="match status" value="1"/>
</dbReference>
<name>A0A9J7ARP4_9PROT</name>
<protein>
    <submittedName>
        <fullName evidence="1">Heme-binding protein</fullName>
    </submittedName>
</protein>
<dbReference type="InterPro" id="IPR052517">
    <property type="entry name" value="GlcG_carb_metab_protein"/>
</dbReference>
<dbReference type="PANTHER" id="PTHR34309:SF10">
    <property type="entry name" value="SLR1406 PROTEIN"/>
    <property type="match status" value="1"/>
</dbReference>
<evidence type="ECO:0000313" key="1">
    <source>
        <dbReference type="EMBL" id="UUX49878.1"/>
    </source>
</evidence>
<evidence type="ECO:0000313" key="2">
    <source>
        <dbReference type="Proteomes" id="UP001060336"/>
    </source>
</evidence>